<evidence type="ECO:0000259" key="18">
    <source>
        <dbReference type="SMART" id="SM00458"/>
    </source>
</evidence>
<reference evidence="19" key="1">
    <citation type="submission" date="2012-04" db="EMBL/GenBank/DDBJ databases">
        <title>The Genome Sequence of Loa loa.</title>
        <authorList>
            <consortium name="The Broad Institute Genome Sequencing Platform"/>
            <consortium name="Broad Institute Genome Sequencing Center for Infectious Disease"/>
            <person name="Nutman T.B."/>
            <person name="Fink D.L."/>
            <person name="Russ C."/>
            <person name="Young S."/>
            <person name="Zeng Q."/>
            <person name="Gargeya S."/>
            <person name="Alvarado L."/>
            <person name="Berlin A."/>
            <person name="Chapman S.B."/>
            <person name="Chen Z."/>
            <person name="Freedman E."/>
            <person name="Gellesch M."/>
            <person name="Goldberg J."/>
            <person name="Griggs A."/>
            <person name="Gujja S."/>
            <person name="Heilman E.R."/>
            <person name="Heiman D."/>
            <person name="Howarth C."/>
            <person name="Mehta T."/>
            <person name="Neiman D."/>
            <person name="Pearson M."/>
            <person name="Roberts A."/>
            <person name="Saif S."/>
            <person name="Shea T."/>
            <person name="Shenoy N."/>
            <person name="Sisk P."/>
            <person name="Stolte C."/>
            <person name="Sykes S."/>
            <person name="White J."/>
            <person name="Yandava C."/>
            <person name="Haas B."/>
            <person name="Henn M.R."/>
            <person name="Nusbaum C."/>
            <person name="Birren B."/>
        </authorList>
    </citation>
    <scope>NUCLEOTIDE SEQUENCE [LARGE SCALE GENOMIC DNA]</scope>
</reference>
<dbReference type="Proteomes" id="UP000095285">
    <property type="component" value="Unassembled WGS sequence"/>
</dbReference>
<keyword evidence="5 17" id="KW-0328">Glycosyltransferase</keyword>
<feature type="domain" description="Ricin B lectin" evidence="18">
    <location>
        <begin position="578"/>
        <end position="701"/>
    </location>
</feature>
<keyword evidence="19" id="KW-1185">Reference proteome</keyword>
<dbReference type="PANTHER" id="PTHR11675:SF131">
    <property type="entry name" value="POLYPEPTIDE N-ACETYLGALACTOSAMINYLTRANSFERASE 9-RELATED"/>
    <property type="match status" value="1"/>
</dbReference>
<evidence type="ECO:0000313" key="19">
    <source>
        <dbReference type="Proteomes" id="UP000095285"/>
    </source>
</evidence>
<dbReference type="InterPro" id="IPR000772">
    <property type="entry name" value="Ricin_B_lectin"/>
</dbReference>
<keyword evidence="9 17" id="KW-0430">Lectin</keyword>
<keyword evidence="10" id="KW-0735">Signal-anchor</keyword>
<dbReference type="GO" id="GO:0006493">
    <property type="term" value="P:protein O-linked glycosylation"/>
    <property type="evidence" value="ECO:0007669"/>
    <property type="project" value="TreeGrafter"/>
</dbReference>
<dbReference type="GO" id="GO:0046872">
    <property type="term" value="F:metal ion binding"/>
    <property type="evidence" value="ECO:0007669"/>
    <property type="project" value="UniProtKB-KW"/>
</dbReference>
<dbReference type="GO" id="GO:0004653">
    <property type="term" value="F:polypeptide N-acetylgalactosaminyltransferase activity"/>
    <property type="evidence" value="ECO:0007669"/>
    <property type="project" value="TreeGrafter"/>
</dbReference>
<dbReference type="InterPro" id="IPR045885">
    <property type="entry name" value="GalNAc-T"/>
</dbReference>
<keyword evidence="6 17" id="KW-0808">Transferase</keyword>
<dbReference type="InterPro" id="IPR035992">
    <property type="entry name" value="Ricin_B-like_lectins"/>
</dbReference>
<dbReference type="InterPro" id="IPR029044">
    <property type="entry name" value="Nucleotide-diphossugar_trans"/>
</dbReference>
<keyword evidence="7 17" id="KW-0812">Transmembrane</keyword>
<evidence type="ECO:0000256" key="12">
    <source>
        <dbReference type="ARBA" id="ARBA00023034"/>
    </source>
</evidence>
<dbReference type="Pfam" id="PF00535">
    <property type="entry name" value="Glycos_transf_2"/>
    <property type="match status" value="1"/>
</dbReference>
<keyword evidence="12 17" id="KW-0333">Golgi apparatus</keyword>
<dbReference type="SUPFAM" id="SSF50370">
    <property type="entry name" value="Ricin B-like lectins"/>
    <property type="match status" value="1"/>
</dbReference>
<evidence type="ECO:0000256" key="1">
    <source>
        <dbReference type="ARBA" id="ARBA00001936"/>
    </source>
</evidence>
<dbReference type="EC" id="2.4.1.-" evidence="17"/>
<evidence type="ECO:0000256" key="3">
    <source>
        <dbReference type="ARBA" id="ARBA00004922"/>
    </source>
</evidence>
<keyword evidence="14 17" id="KW-1015">Disulfide bond</keyword>
<evidence type="ECO:0000256" key="9">
    <source>
        <dbReference type="ARBA" id="ARBA00022734"/>
    </source>
</evidence>
<accession>A0A1I7W1J2</accession>
<evidence type="ECO:0000256" key="13">
    <source>
        <dbReference type="ARBA" id="ARBA00023136"/>
    </source>
</evidence>
<evidence type="ECO:0000256" key="4">
    <source>
        <dbReference type="ARBA" id="ARBA00005680"/>
    </source>
</evidence>
<evidence type="ECO:0000256" key="5">
    <source>
        <dbReference type="ARBA" id="ARBA00022676"/>
    </source>
</evidence>
<dbReference type="SMART" id="SM00458">
    <property type="entry name" value="RICIN"/>
    <property type="match status" value="1"/>
</dbReference>
<keyword evidence="15" id="KW-0325">Glycoprotein</keyword>
<keyword evidence="16 17" id="KW-0464">Manganese</keyword>
<evidence type="ECO:0000256" key="17">
    <source>
        <dbReference type="RuleBase" id="RU361242"/>
    </source>
</evidence>
<dbReference type="PANTHER" id="PTHR11675">
    <property type="entry name" value="N-ACETYLGALACTOSAMINYLTRANSFERASE"/>
    <property type="match status" value="1"/>
</dbReference>
<dbReference type="CDD" id="cd23462">
    <property type="entry name" value="beta-trefoil_Ricin_Pgant9-like"/>
    <property type="match status" value="1"/>
</dbReference>
<dbReference type="Gene3D" id="2.80.10.50">
    <property type="match status" value="1"/>
</dbReference>
<sequence length="714" mass="81717">MGALVIPRRRSLVFKLILLISVVWLCVILYFAVSTKVPDKVPSVRHSRVELLKLHKLEGFGPPIPIKSAIEVEQKFPVQNIDVRINEWNIPNPNRALFNRDSPIYKSGDEHQPGEGGKAVIIDRNKLAFSEKRIYDDGFNKNAFNQYVSDMISIHRSLPSYIDEECKTEKYANDLPNTSVIICFHNEAWSVLLRTVHSVLERTPENLLAEIILVDDFSDMAHLKASLEIYMRQFPKVRILRLEKREGLIRARIKGAAISKGSVITYLDSHCECLEGWMEPLLDRIKKNPKTVVCPVIDVIDDNTFEYHYSKAYFTNVGGFDWSLQFNWHAIPEKDRKGRRDIDPVKSPTMAGGLFSIDRTFFEKLGSYDPGLDIWGGENLELSFKTWMCGGILEIVPCSHVGHIFRKRSPYKWLSGVNVLKRNSVRLAEGSTLRLCCYLPNEKMKKWVVGMDGRVQKGDFGDVSSRKALREKLQCKSFKWYLDNVYPELFVPGDAIGKGEIRNKGEVAGDVVQHCLDSEVGEDIQKVVIAFPCHRNGGNQHCWAPEKKLTIQGIIKDNLLSNTFVLLLPVCCLFEQCSGELHIRNRGGGSKNCLDWASHGRQRSVNAGLYWCHKKGGNQYWMLSKDGEIRRDESCIDYAGVDVMVYPCHGMKGNQEWKYLLYQSQFLHVVTNKCLEMSRDGTRLMVNVCDRTNPYQQWLIQEFNRTLARKYGLL</sequence>
<reference evidence="20" key="2">
    <citation type="submission" date="2016-11" db="UniProtKB">
        <authorList>
            <consortium name="WormBaseParasite"/>
        </authorList>
    </citation>
    <scope>IDENTIFICATION</scope>
</reference>
<evidence type="ECO:0000256" key="6">
    <source>
        <dbReference type="ARBA" id="ARBA00022679"/>
    </source>
</evidence>
<dbReference type="SUPFAM" id="SSF53448">
    <property type="entry name" value="Nucleotide-diphospho-sugar transferases"/>
    <property type="match status" value="1"/>
</dbReference>
<dbReference type="GO" id="GO:0030246">
    <property type="term" value="F:carbohydrate binding"/>
    <property type="evidence" value="ECO:0007669"/>
    <property type="project" value="UniProtKB-KW"/>
</dbReference>
<evidence type="ECO:0000313" key="20">
    <source>
        <dbReference type="WBParaSite" id="EN70_8624"/>
    </source>
</evidence>
<keyword evidence="8" id="KW-0479">Metal-binding</keyword>
<comment type="cofactor">
    <cofactor evidence="1 17">
        <name>Mn(2+)</name>
        <dbReference type="ChEBI" id="CHEBI:29035"/>
    </cofactor>
</comment>
<dbReference type="WBParaSite" id="EN70_8624">
    <property type="protein sequence ID" value="EN70_8624"/>
    <property type="gene ID" value="EN70_8624"/>
</dbReference>
<proteinExistence type="inferred from homology"/>
<evidence type="ECO:0000256" key="2">
    <source>
        <dbReference type="ARBA" id="ARBA00004323"/>
    </source>
</evidence>
<feature type="transmembrane region" description="Helical" evidence="17">
    <location>
        <begin position="12"/>
        <end position="33"/>
    </location>
</feature>
<dbReference type="AlphaFoldDB" id="A0A1I7W1J2"/>
<evidence type="ECO:0000256" key="14">
    <source>
        <dbReference type="ARBA" id="ARBA00023157"/>
    </source>
</evidence>
<dbReference type="Gene3D" id="3.90.550.10">
    <property type="entry name" value="Spore Coat Polysaccharide Biosynthesis Protein SpsA, Chain A"/>
    <property type="match status" value="1"/>
</dbReference>
<comment type="similarity">
    <text evidence="4 17">Belongs to the glycosyltransferase 2 family. GalNAc-T subfamily.</text>
</comment>
<keyword evidence="11 17" id="KW-1133">Transmembrane helix</keyword>
<dbReference type="Pfam" id="PF00652">
    <property type="entry name" value="Ricin_B_lectin"/>
    <property type="match status" value="1"/>
</dbReference>
<dbReference type="UniPathway" id="UPA00378"/>
<evidence type="ECO:0000256" key="16">
    <source>
        <dbReference type="ARBA" id="ARBA00023211"/>
    </source>
</evidence>
<dbReference type="CDD" id="cd02510">
    <property type="entry name" value="pp-GalNAc-T"/>
    <property type="match status" value="1"/>
</dbReference>
<name>A0A1I7W1J2_LOALO</name>
<keyword evidence="13 17" id="KW-0472">Membrane</keyword>
<evidence type="ECO:0000256" key="8">
    <source>
        <dbReference type="ARBA" id="ARBA00022723"/>
    </source>
</evidence>
<comment type="subcellular location">
    <subcellularLocation>
        <location evidence="2 17">Golgi apparatus membrane</location>
        <topology evidence="2 17">Single-pass type II membrane protein</topology>
    </subcellularLocation>
</comment>
<protein>
    <recommendedName>
        <fullName evidence="17">Polypeptide N-acetylgalactosaminyltransferase</fullName>
        <ecNumber evidence="17">2.4.1.-</ecNumber>
    </recommendedName>
    <alternativeName>
        <fullName evidence="17">Protein-UDP acetylgalactosaminyltransferase</fullName>
    </alternativeName>
</protein>
<organism evidence="19 20">
    <name type="scientific">Loa loa</name>
    <name type="common">Eye worm</name>
    <name type="synonym">Filaria loa</name>
    <dbReference type="NCBI Taxonomy" id="7209"/>
    <lineage>
        <taxon>Eukaryota</taxon>
        <taxon>Metazoa</taxon>
        <taxon>Ecdysozoa</taxon>
        <taxon>Nematoda</taxon>
        <taxon>Chromadorea</taxon>
        <taxon>Rhabditida</taxon>
        <taxon>Spirurina</taxon>
        <taxon>Spiruromorpha</taxon>
        <taxon>Filarioidea</taxon>
        <taxon>Onchocercidae</taxon>
        <taxon>Loa</taxon>
    </lineage>
</organism>
<comment type="pathway">
    <text evidence="3 17">Protein modification; protein glycosylation.</text>
</comment>
<dbReference type="FunFam" id="3.90.550.10:FF:000021">
    <property type="entry name" value="Polypeptide N-acetylgalactosaminyltransferase"/>
    <property type="match status" value="1"/>
</dbReference>
<dbReference type="PROSITE" id="PS50231">
    <property type="entry name" value="RICIN_B_LECTIN"/>
    <property type="match status" value="1"/>
</dbReference>
<evidence type="ECO:0000256" key="15">
    <source>
        <dbReference type="ARBA" id="ARBA00023180"/>
    </source>
</evidence>
<evidence type="ECO:0000256" key="10">
    <source>
        <dbReference type="ARBA" id="ARBA00022968"/>
    </source>
</evidence>
<evidence type="ECO:0000256" key="7">
    <source>
        <dbReference type="ARBA" id="ARBA00022692"/>
    </source>
</evidence>
<dbReference type="InterPro" id="IPR001173">
    <property type="entry name" value="Glyco_trans_2-like"/>
</dbReference>
<evidence type="ECO:0000256" key="11">
    <source>
        <dbReference type="ARBA" id="ARBA00022989"/>
    </source>
</evidence>
<dbReference type="GO" id="GO:0000139">
    <property type="term" value="C:Golgi membrane"/>
    <property type="evidence" value="ECO:0007669"/>
    <property type="project" value="UniProtKB-SubCell"/>
</dbReference>